<dbReference type="PANTHER" id="PTHR11860:SF87">
    <property type="entry name" value="CMRF35-LIKE MOLECULE 8"/>
    <property type="match status" value="1"/>
</dbReference>
<reference evidence="8 9" key="1">
    <citation type="submission" date="2021-07" db="EMBL/GenBank/DDBJ databases">
        <authorList>
            <person name="Imarazene B."/>
            <person name="Zahm M."/>
            <person name="Klopp C."/>
            <person name="Cabau C."/>
            <person name="Beille S."/>
            <person name="Jouanno E."/>
            <person name="Castinel A."/>
            <person name="Lluch J."/>
            <person name="Gil L."/>
            <person name="Kuchtly C."/>
            <person name="Lopez Roques C."/>
            <person name="Donnadieu C."/>
            <person name="Parrinello H."/>
            <person name="Journot L."/>
            <person name="Du K."/>
            <person name="Schartl M."/>
            <person name="Retaux S."/>
            <person name="Guiguen Y."/>
        </authorList>
    </citation>
    <scope>NUCLEOTIDE SEQUENCE [LARGE SCALE GENOMIC DNA]</scope>
    <source>
        <strain evidence="8">Pach_M1</strain>
        <tissue evidence="8">Testis</tissue>
    </source>
</reference>
<dbReference type="Gene3D" id="2.60.40.10">
    <property type="entry name" value="Immunoglobulins"/>
    <property type="match status" value="3"/>
</dbReference>
<dbReference type="SUPFAM" id="SSF48726">
    <property type="entry name" value="Immunoglobulin"/>
    <property type="match status" value="3"/>
</dbReference>
<evidence type="ECO:0000256" key="2">
    <source>
        <dbReference type="ARBA" id="ARBA00022692"/>
    </source>
</evidence>
<feature type="transmembrane region" description="Helical" evidence="5">
    <location>
        <begin position="436"/>
        <end position="456"/>
    </location>
</feature>
<evidence type="ECO:0000256" key="3">
    <source>
        <dbReference type="ARBA" id="ARBA00023136"/>
    </source>
</evidence>
<keyword evidence="5" id="KW-1133">Transmembrane helix</keyword>
<keyword evidence="3 5" id="KW-0472">Membrane</keyword>
<accession>A0A8T2KMN0</accession>
<dbReference type="GO" id="GO:0004888">
    <property type="term" value="F:transmembrane signaling receptor activity"/>
    <property type="evidence" value="ECO:0007669"/>
    <property type="project" value="TreeGrafter"/>
</dbReference>
<keyword evidence="6" id="KW-0732">Signal</keyword>
<dbReference type="Proteomes" id="UP000752171">
    <property type="component" value="Unassembled WGS sequence"/>
</dbReference>
<dbReference type="AlphaFoldDB" id="A0A8T2KMN0"/>
<proteinExistence type="predicted"/>
<comment type="caution">
    <text evidence="8">The sequence shown here is derived from an EMBL/GenBank/DDBJ whole genome shotgun (WGS) entry which is preliminary data.</text>
</comment>
<evidence type="ECO:0000256" key="6">
    <source>
        <dbReference type="SAM" id="SignalP"/>
    </source>
</evidence>
<evidence type="ECO:0000256" key="1">
    <source>
        <dbReference type="ARBA" id="ARBA00004370"/>
    </source>
</evidence>
<dbReference type="InterPro" id="IPR050671">
    <property type="entry name" value="CD300_family_receptors"/>
</dbReference>
<dbReference type="PANTHER" id="PTHR11860">
    <property type="entry name" value="POLYMERIC-IMMUNOGLOBULIN RECEPTOR"/>
    <property type="match status" value="1"/>
</dbReference>
<dbReference type="EMBL" id="JAICCE010000024">
    <property type="protein sequence ID" value="KAG9260504.1"/>
    <property type="molecule type" value="Genomic_DNA"/>
</dbReference>
<feature type="signal peptide" evidence="6">
    <location>
        <begin position="1"/>
        <end position="21"/>
    </location>
</feature>
<organism evidence="8 9">
    <name type="scientific">Astyanax mexicanus</name>
    <name type="common">Blind cave fish</name>
    <name type="synonym">Astyanax fasciatus mexicanus</name>
    <dbReference type="NCBI Taxonomy" id="7994"/>
    <lineage>
        <taxon>Eukaryota</taxon>
        <taxon>Metazoa</taxon>
        <taxon>Chordata</taxon>
        <taxon>Craniata</taxon>
        <taxon>Vertebrata</taxon>
        <taxon>Euteleostomi</taxon>
        <taxon>Actinopterygii</taxon>
        <taxon>Neopterygii</taxon>
        <taxon>Teleostei</taxon>
        <taxon>Ostariophysi</taxon>
        <taxon>Characiformes</taxon>
        <taxon>Characoidei</taxon>
        <taxon>Acestrorhamphidae</taxon>
        <taxon>Acestrorhamphinae</taxon>
        <taxon>Astyanax</taxon>
    </lineage>
</organism>
<dbReference type="Pfam" id="PF07686">
    <property type="entry name" value="V-set"/>
    <property type="match status" value="1"/>
</dbReference>
<dbReference type="InterPro" id="IPR036179">
    <property type="entry name" value="Ig-like_dom_sf"/>
</dbReference>
<dbReference type="InterPro" id="IPR013783">
    <property type="entry name" value="Ig-like_fold"/>
</dbReference>
<evidence type="ECO:0000256" key="4">
    <source>
        <dbReference type="SAM" id="MobiDB-lite"/>
    </source>
</evidence>
<feature type="region of interest" description="Disordered" evidence="4">
    <location>
        <begin position="494"/>
        <end position="527"/>
    </location>
</feature>
<feature type="chain" id="PRO_5035741255" description="Ig-like domain-containing protein" evidence="6">
    <location>
        <begin position="22"/>
        <end position="625"/>
    </location>
</feature>
<protein>
    <recommendedName>
        <fullName evidence="7">Ig-like domain-containing protein</fullName>
    </recommendedName>
</protein>
<feature type="domain" description="Ig-like" evidence="7">
    <location>
        <begin position="113"/>
        <end position="189"/>
    </location>
</feature>
<evidence type="ECO:0000259" key="7">
    <source>
        <dbReference type="PROSITE" id="PS50835"/>
    </source>
</evidence>
<evidence type="ECO:0000256" key="5">
    <source>
        <dbReference type="SAM" id="Phobius"/>
    </source>
</evidence>
<evidence type="ECO:0000313" key="9">
    <source>
        <dbReference type="Proteomes" id="UP000752171"/>
    </source>
</evidence>
<dbReference type="InterPro" id="IPR003599">
    <property type="entry name" value="Ig_sub"/>
</dbReference>
<feature type="region of interest" description="Disordered" evidence="4">
    <location>
        <begin position="572"/>
        <end position="625"/>
    </location>
</feature>
<feature type="compositionally biased region" description="Polar residues" evidence="4">
    <location>
        <begin position="588"/>
        <end position="600"/>
    </location>
</feature>
<dbReference type="InterPro" id="IPR013106">
    <property type="entry name" value="Ig_V-set"/>
</dbReference>
<feature type="compositionally biased region" description="Low complexity" evidence="4">
    <location>
        <begin position="509"/>
        <end position="526"/>
    </location>
</feature>
<dbReference type="InterPro" id="IPR007110">
    <property type="entry name" value="Ig-like_dom"/>
</dbReference>
<feature type="compositionally biased region" description="Polar residues" evidence="4">
    <location>
        <begin position="614"/>
        <end position="625"/>
    </location>
</feature>
<dbReference type="GO" id="GO:0005886">
    <property type="term" value="C:plasma membrane"/>
    <property type="evidence" value="ECO:0007669"/>
    <property type="project" value="TreeGrafter"/>
</dbReference>
<comment type="subcellular location">
    <subcellularLocation>
        <location evidence="1">Membrane</location>
    </subcellularLocation>
</comment>
<keyword evidence="2 5" id="KW-0812">Transmembrane</keyword>
<dbReference type="PROSITE" id="PS50835">
    <property type="entry name" value="IG_LIKE"/>
    <property type="match status" value="1"/>
</dbReference>
<dbReference type="SMART" id="SM00409">
    <property type="entry name" value="IG"/>
    <property type="match status" value="3"/>
</dbReference>
<gene>
    <name evidence="8" type="ORF">AMEX_G26769</name>
</gene>
<evidence type="ECO:0000313" key="8">
    <source>
        <dbReference type="EMBL" id="KAG9260504.1"/>
    </source>
</evidence>
<sequence>MNIFIIFFSLVLVSALTGSAADEKKIIVFRGSPGTFYCTESNNIERCWCKPISYCNNLSTSKYSRYEVEPHLGNSKITVLDLGFYLCYRCGKQVYHFEVRQENCPSVVIGKLGGSVMMSCTSDQRSSERQYWCRKEQNRSCSKGNLSNSWKEIPDDSKGTVFLEKHDLSTEDSGTYQCVFKYGKTCNVNLELLQSQNGLHAPTTFNVMPGQQVKIACKYIQDYINATKFWECSRQLTYSNCSTDFEVEDDRSRSELVLTIANVRTSINLNVYTCKVATSAGGFHSVSTTLMVGLTAPHTATGTRGGRVTLRCQYVHEQYYAYSKYWCKLNYLGECGIFFWKNEQQYNYNNKWSFVEDHKFFDLIIERLQTGDAGTYECGFYRQNYVHSIKANVELSIIEPMIPPTTTRKTVIERKTRSPTKNVTKKPESSFRSNTLLYGIFFLLTVIAVTLLIILVKLYCKRRRERVQSPDLGGGTFQMNDLKTNIHLLSPDLPLHQHPYTGTMDDDSSSTSSESSGHSFGNISSGPRPQYLTIIPCPRDLDYENVSEGMHPALSDYENVTTDVEQDYVNVPEAPNSSFTEDKECESCQPTENCGQNDNTSESSSDESDEEAVNYTTVVFTKTTE</sequence>
<name>A0A8T2KMN0_ASTMX</name>